<evidence type="ECO:0000313" key="2">
    <source>
        <dbReference type="EMBL" id="MBE5035803.1"/>
    </source>
</evidence>
<evidence type="ECO:0008006" key="4">
    <source>
        <dbReference type="Google" id="ProtNLM"/>
    </source>
</evidence>
<keyword evidence="3" id="KW-1185">Reference proteome</keyword>
<accession>A0ABR9QY81</accession>
<evidence type="ECO:0000313" key="3">
    <source>
        <dbReference type="Proteomes" id="UP001516588"/>
    </source>
</evidence>
<gene>
    <name evidence="2" type="ORF">INF20_05885</name>
</gene>
<protein>
    <recommendedName>
        <fullName evidence="4">Phage protein</fullName>
    </recommendedName>
</protein>
<name>A0ABR9QY81_9FIRM</name>
<proteinExistence type="predicted"/>
<keyword evidence="1" id="KW-0472">Membrane</keyword>
<comment type="caution">
    <text evidence="2">The sequence shown here is derived from an EMBL/GenBank/DDBJ whole genome shotgun (WGS) entry which is preliminary data.</text>
</comment>
<keyword evidence="1" id="KW-1133">Transmembrane helix</keyword>
<evidence type="ECO:0000256" key="1">
    <source>
        <dbReference type="SAM" id="Phobius"/>
    </source>
</evidence>
<dbReference type="Proteomes" id="UP001516588">
    <property type="component" value="Unassembled WGS sequence"/>
</dbReference>
<reference evidence="2 3" key="1">
    <citation type="submission" date="2020-10" db="EMBL/GenBank/DDBJ databases">
        <title>ChiBAC.</title>
        <authorList>
            <person name="Zenner C."/>
            <person name="Hitch T.C.A."/>
            <person name="Clavel T."/>
        </authorList>
    </citation>
    <scope>NUCLEOTIDE SEQUENCE [LARGE SCALE GENOMIC DNA]</scope>
    <source>
        <strain evidence="2 3">DSM 108706</strain>
    </source>
</reference>
<keyword evidence="1" id="KW-0812">Transmembrane</keyword>
<sequence>MTDTNIMVILGFIGTIICVMTPIIKLNTTITKLNATLEQFQRQTEDNHRNLADRVTVHGKELDGHEKRITIIETHMGIEKGEE</sequence>
<dbReference type="RefSeq" id="WP_226385451.1">
    <property type="nucleotide sequence ID" value="NZ_JADCKA010000009.1"/>
</dbReference>
<dbReference type="EMBL" id="JADCKA010000009">
    <property type="protein sequence ID" value="MBE5035803.1"/>
    <property type="molecule type" value="Genomic_DNA"/>
</dbReference>
<feature type="transmembrane region" description="Helical" evidence="1">
    <location>
        <begin position="6"/>
        <end position="24"/>
    </location>
</feature>
<organism evidence="2 3">
    <name type="scientific">Gallibacter intestinalis</name>
    <dbReference type="NCBI Taxonomy" id="2779356"/>
    <lineage>
        <taxon>Bacteria</taxon>
        <taxon>Bacillati</taxon>
        <taxon>Bacillota</taxon>
        <taxon>Clostridia</taxon>
        <taxon>Eubacteriales</taxon>
        <taxon>Eubacteriaceae</taxon>
        <taxon>Gallibacter</taxon>
    </lineage>
</organism>